<evidence type="ECO:0000259" key="1">
    <source>
        <dbReference type="Pfam" id="PF13843"/>
    </source>
</evidence>
<evidence type="ECO:0000313" key="2">
    <source>
        <dbReference type="EMBL" id="GAA5797971.1"/>
    </source>
</evidence>
<reference evidence="2 3" key="1">
    <citation type="submission" date="2024-04" db="EMBL/GenBank/DDBJ databases">
        <title>genome sequences of Mucor flavus KT1a and Helicostylum pulchrum KT1b strains isolation_sourced from the surface of a dry-aged beef.</title>
        <authorList>
            <person name="Toyotome T."/>
            <person name="Hosono M."/>
            <person name="Torimaru M."/>
            <person name="Fukuda K."/>
            <person name="Mikami N."/>
        </authorList>
    </citation>
    <scope>NUCLEOTIDE SEQUENCE [LARGE SCALE GENOMIC DNA]</scope>
    <source>
        <strain evidence="2 3">KT1b</strain>
    </source>
</reference>
<evidence type="ECO:0000313" key="3">
    <source>
        <dbReference type="Proteomes" id="UP001476247"/>
    </source>
</evidence>
<name>A0ABP9XT82_9FUNG</name>
<dbReference type="EMBL" id="BAABUJ010000009">
    <property type="protein sequence ID" value="GAA5797971.1"/>
    <property type="molecule type" value="Genomic_DNA"/>
</dbReference>
<proteinExistence type="predicted"/>
<dbReference type="InterPro" id="IPR029526">
    <property type="entry name" value="PGBD"/>
</dbReference>
<sequence>MQCLQPERGSSASMSKVDVFGRTIFVCSYRDKKAKALMPYCSTTSPSTRVHQEVNGRELRRPQVFEDYESQKSRISDNMISFHDVMKTYRWEVRFLSFVFGIAETNAFSC</sequence>
<protein>
    <recommendedName>
        <fullName evidence="1">PiggyBac transposable element-derived protein domain-containing protein</fullName>
    </recommendedName>
</protein>
<feature type="domain" description="PiggyBac transposable element-derived protein" evidence="1">
    <location>
        <begin position="10"/>
        <end position="108"/>
    </location>
</feature>
<organism evidence="2 3">
    <name type="scientific">Helicostylum pulchrum</name>
    <dbReference type="NCBI Taxonomy" id="562976"/>
    <lineage>
        <taxon>Eukaryota</taxon>
        <taxon>Fungi</taxon>
        <taxon>Fungi incertae sedis</taxon>
        <taxon>Mucoromycota</taxon>
        <taxon>Mucoromycotina</taxon>
        <taxon>Mucoromycetes</taxon>
        <taxon>Mucorales</taxon>
        <taxon>Mucorineae</taxon>
        <taxon>Mucoraceae</taxon>
        <taxon>Helicostylum</taxon>
    </lineage>
</organism>
<comment type="caution">
    <text evidence="2">The sequence shown here is derived from an EMBL/GenBank/DDBJ whole genome shotgun (WGS) entry which is preliminary data.</text>
</comment>
<accession>A0ABP9XT82</accession>
<gene>
    <name evidence="2" type="ORF">HPULCUR_003369</name>
</gene>
<dbReference type="Pfam" id="PF13843">
    <property type="entry name" value="DDE_Tnp_1_7"/>
    <property type="match status" value="1"/>
</dbReference>
<dbReference type="Proteomes" id="UP001476247">
    <property type="component" value="Unassembled WGS sequence"/>
</dbReference>
<keyword evidence="3" id="KW-1185">Reference proteome</keyword>